<sequence length="48" mass="5506">MAKHQSIDGVARALLKRIARKEKEERQAPILDEDMDIDDSNPNKFPSK</sequence>
<dbReference type="AlphaFoldDB" id="A0A1R3KJA2"/>
<protein>
    <submittedName>
        <fullName evidence="2">N-acetylglucosaminyltransferase-like protein</fullName>
    </submittedName>
</protein>
<keyword evidence="2" id="KW-0808">Transferase</keyword>
<gene>
    <name evidence="2" type="ORF">COLO4_07572</name>
</gene>
<evidence type="ECO:0000313" key="3">
    <source>
        <dbReference type="Proteomes" id="UP000187203"/>
    </source>
</evidence>
<dbReference type="EMBL" id="AWUE01013378">
    <property type="protein sequence ID" value="OMP07166.1"/>
    <property type="molecule type" value="Genomic_DNA"/>
</dbReference>
<comment type="caution">
    <text evidence="2">The sequence shown here is derived from an EMBL/GenBank/DDBJ whole genome shotgun (WGS) entry which is preliminary data.</text>
</comment>
<feature type="region of interest" description="Disordered" evidence="1">
    <location>
        <begin position="22"/>
        <end position="48"/>
    </location>
</feature>
<name>A0A1R3KJA2_9ROSI</name>
<dbReference type="Proteomes" id="UP000187203">
    <property type="component" value="Unassembled WGS sequence"/>
</dbReference>
<accession>A0A1R3KJA2</accession>
<reference evidence="3" key="1">
    <citation type="submission" date="2013-09" db="EMBL/GenBank/DDBJ databases">
        <title>Corchorus olitorius genome sequencing.</title>
        <authorList>
            <person name="Alam M."/>
            <person name="Haque M.S."/>
            <person name="Islam M.S."/>
            <person name="Emdad E.M."/>
            <person name="Islam M.M."/>
            <person name="Ahmed B."/>
            <person name="Halim A."/>
            <person name="Hossen Q.M.M."/>
            <person name="Hossain M.Z."/>
            <person name="Ahmed R."/>
            <person name="Khan M.M."/>
            <person name="Islam R."/>
            <person name="Rashid M.M."/>
            <person name="Khan S.A."/>
            <person name="Rahman M.S."/>
            <person name="Alam M."/>
            <person name="Yahiya A.S."/>
            <person name="Khan M.S."/>
            <person name="Azam M.S."/>
            <person name="Haque T."/>
            <person name="Lashkar M.Z.H."/>
            <person name="Akhand A.I."/>
            <person name="Morshed G."/>
            <person name="Roy S."/>
            <person name="Uddin K.S."/>
            <person name="Rabeya T."/>
            <person name="Hossain A.S."/>
            <person name="Chowdhury A."/>
            <person name="Snigdha A.R."/>
            <person name="Mortoza M.S."/>
            <person name="Matin S.A."/>
            <person name="Hoque S.M.E."/>
            <person name="Islam M.K."/>
            <person name="Roy D.K."/>
            <person name="Haider R."/>
            <person name="Moosa M.M."/>
            <person name="Elias S.M."/>
            <person name="Hasan A.M."/>
            <person name="Jahan S."/>
            <person name="Shafiuddin M."/>
            <person name="Mahmood N."/>
            <person name="Shommy N.S."/>
        </authorList>
    </citation>
    <scope>NUCLEOTIDE SEQUENCE [LARGE SCALE GENOMIC DNA]</scope>
    <source>
        <strain evidence="3">cv. O-4</strain>
    </source>
</reference>
<organism evidence="2 3">
    <name type="scientific">Corchorus olitorius</name>
    <dbReference type="NCBI Taxonomy" id="93759"/>
    <lineage>
        <taxon>Eukaryota</taxon>
        <taxon>Viridiplantae</taxon>
        <taxon>Streptophyta</taxon>
        <taxon>Embryophyta</taxon>
        <taxon>Tracheophyta</taxon>
        <taxon>Spermatophyta</taxon>
        <taxon>Magnoliopsida</taxon>
        <taxon>eudicotyledons</taxon>
        <taxon>Gunneridae</taxon>
        <taxon>Pentapetalae</taxon>
        <taxon>rosids</taxon>
        <taxon>malvids</taxon>
        <taxon>Malvales</taxon>
        <taxon>Malvaceae</taxon>
        <taxon>Grewioideae</taxon>
        <taxon>Apeibeae</taxon>
        <taxon>Corchorus</taxon>
    </lineage>
</organism>
<keyword evidence="3" id="KW-1185">Reference proteome</keyword>
<evidence type="ECO:0000256" key="1">
    <source>
        <dbReference type="SAM" id="MobiDB-lite"/>
    </source>
</evidence>
<proteinExistence type="predicted"/>
<evidence type="ECO:0000313" key="2">
    <source>
        <dbReference type="EMBL" id="OMP07166.1"/>
    </source>
</evidence>
<keyword evidence="2" id="KW-0328">Glycosyltransferase</keyword>
<dbReference type="GO" id="GO:0016757">
    <property type="term" value="F:glycosyltransferase activity"/>
    <property type="evidence" value="ECO:0007669"/>
    <property type="project" value="UniProtKB-KW"/>
</dbReference>